<comment type="caution">
    <text evidence="3">The sequence shown here is derived from an EMBL/GenBank/DDBJ whole genome shotgun (WGS) entry which is preliminary data.</text>
</comment>
<proteinExistence type="predicted"/>
<sequence>MTVALSVMLARIIDRIQALQDAHAQQRGEPQISISESQPSQARMSAADGSSKPVAARRPRLVGMSGPYAGLSVPLSDRPLVIGRDPAVSQVVLADVDTISKRHALIGYDAARACFFLQDLGSSNGTFVLDSTGAAYPGQIQAQGRRLPAAQRCELRPGVRFYLASPAIVFQLMLE</sequence>
<keyword evidence="4" id="KW-1185">Reference proteome</keyword>
<name>A0A5M8FCU7_9GAMM</name>
<dbReference type="InterPro" id="IPR008984">
    <property type="entry name" value="SMAD_FHA_dom_sf"/>
</dbReference>
<dbReference type="SMART" id="SM00240">
    <property type="entry name" value="FHA"/>
    <property type="match status" value="1"/>
</dbReference>
<dbReference type="AlphaFoldDB" id="A0A5M8FCU7"/>
<accession>A0A5M8FCU7</accession>
<evidence type="ECO:0000259" key="2">
    <source>
        <dbReference type="PROSITE" id="PS50006"/>
    </source>
</evidence>
<evidence type="ECO:0000313" key="3">
    <source>
        <dbReference type="EMBL" id="KAA6182489.1"/>
    </source>
</evidence>
<dbReference type="PANTHER" id="PTHR23308">
    <property type="entry name" value="NUCLEAR INHIBITOR OF PROTEIN PHOSPHATASE-1"/>
    <property type="match status" value="1"/>
</dbReference>
<dbReference type="InterPro" id="IPR050923">
    <property type="entry name" value="Cell_Proc_Reg/RNA_Proc"/>
</dbReference>
<feature type="compositionally biased region" description="Low complexity" evidence="1">
    <location>
        <begin position="29"/>
        <end position="41"/>
    </location>
</feature>
<dbReference type="SUPFAM" id="SSF49879">
    <property type="entry name" value="SMAD/FHA domain"/>
    <property type="match status" value="1"/>
</dbReference>
<gene>
    <name evidence="3" type="ORF">F2Q65_17890</name>
</gene>
<feature type="domain" description="FHA" evidence="2">
    <location>
        <begin position="80"/>
        <end position="128"/>
    </location>
</feature>
<dbReference type="Gene3D" id="2.60.200.20">
    <property type="match status" value="1"/>
</dbReference>
<dbReference type="Proteomes" id="UP000322981">
    <property type="component" value="Unassembled WGS sequence"/>
</dbReference>
<organism evidence="3 4">
    <name type="scientific">Thiohalocapsa marina</name>
    <dbReference type="NCBI Taxonomy" id="424902"/>
    <lineage>
        <taxon>Bacteria</taxon>
        <taxon>Pseudomonadati</taxon>
        <taxon>Pseudomonadota</taxon>
        <taxon>Gammaproteobacteria</taxon>
        <taxon>Chromatiales</taxon>
        <taxon>Chromatiaceae</taxon>
        <taxon>Thiohalocapsa</taxon>
    </lineage>
</organism>
<evidence type="ECO:0000313" key="4">
    <source>
        <dbReference type="Proteomes" id="UP000322981"/>
    </source>
</evidence>
<dbReference type="InterPro" id="IPR000253">
    <property type="entry name" value="FHA_dom"/>
</dbReference>
<protein>
    <submittedName>
        <fullName evidence="3">FHA domain-containing protein</fullName>
    </submittedName>
</protein>
<dbReference type="Pfam" id="PF00498">
    <property type="entry name" value="FHA"/>
    <property type="match status" value="1"/>
</dbReference>
<dbReference type="CDD" id="cd00060">
    <property type="entry name" value="FHA"/>
    <property type="match status" value="1"/>
</dbReference>
<feature type="region of interest" description="Disordered" evidence="1">
    <location>
        <begin position="27"/>
        <end position="56"/>
    </location>
</feature>
<dbReference type="EMBL" id="VWXX01000046">
    <property type="protein sequence ID" value="KAA6182489.1"/>
    <property type="molecule type" value="Genomic_DNA"/>
</dbReference>
<evidence type="ECO:0000256" key="1">
    <source>
        <dbReference type="SAM" id="MobiDB-lite"/>
    </source>
</evidence>
<dbReference type="PROSITE" id="PS50006">
    <property type="entry name" value="FHA_DOMAIN"/>
    <property type="match status" value="1"/>
</dbReference>
<dbReference type="OrthoDB" id="212300at2"/>
<reference evidence="3 4" key="1">
    <citation type="submission" date="2019-09" db="EMBL/GenBank/DDBJ databases">
        <title>Whole-genome sequence of the purple sulfur bacterium Thiohalocapsa marina DSM 19078.</title>
        <authorList>
            <person name="Kyndt J.A."/>
            <person name="Meyer T.E."/>
        </authorList>
    </citation>
    <scope>NUCLEOTIDE SEQUENCE [LARGE SCALE GENOMIC DNA]</scope>
    <source>
        <strain evidence="3 4">DSM 19078</strain>
    </source>
</reference>